<keyword evidence="1" id="KW-0479">Metal-binding</keyword>
<proteinExistence type="predicted"/>
<dbReference type="Pfam" id="PF04434">
    <property type="entry name" value="SWIM"/>
    <property type="match status" value="1"/>
</dbReference>
<evidence type="ECO:0000256" key="5">
    <source>
        <dbReference type="SAM" id="MobiDB-lite"/>
    </source>
</evidence>
<dbReference type="InterPro" id="IPR036875">
    <property type="entry name" value="Znf_CCHC_sf"/>
</dbReference>
<feature type="region of interest" description="Disordered" evidence="5">
    <location>
        <begin position="204"/>
        <end position="229"/>
    </location>
</feature>
<dbReference type="InterPro" id="IPR004332">
    <property type="entry name" value="Transposase_MuDR"/>
</dbReference>
<evidence type="ECO:0000256" key="1">
    <source>
        <dbReference type="ARBA" id="ARBA00022723"/>
    </source>
</evidence>
<feature type="compositionally biased region" description="Acidic residues" evidence="5">
    <location>
        <begin position="204"/>
        <end position="214"/>
    </location>
</feature>
<feature type="domain" description="SWIM-type" evidence="6">
    <location>
        <begin position="712"/>
        <end position="762"/>
    </location>
</feature>
<evidence type="ECO:0000256" key="4">
    <source>
        <dbReference type="PROSITE-ProRule" id="PRU00325"/>
    </source>
</evidence>
<dbReference type="PROSITE" id="PS50966">
    <property type="entry name" value="ZF_SWIM"/>
    <property type="match status" value="1"/>
</dbReference>
<name>A0ABY9CNC7_VITVI</name>
<dbReference type="InterPro" id="IPR006564">
    <property type="entry name" value="Znf_PMZ"/>
</dbReference>
<dbReference type="InterPro" id="IPR018289">
    <property type="entry name" value="MULE_transposase_dom"/>
</dbReference>
<dbReference type="Proteomes" id="UP001227230">
    <property type="component" value="Chromosome 10"/>
</dbReference>
<evidence type="ECO:0000259" key="6">
    <source>
        <dbReference type="PROSITE" id="PS50966"/>
    </source>
</evidence>
<gene>
    <name evidence="7" type="ORF">VitviT2T_015337</name>
</gene>
<dbReference type="SUPFAM" id="SSF57756">
    <property type="entry name" value="Retrovirus zinc finger-like domains"/>
    <property type="match status" value="1"/>
</dbReference>
<accession>A0ABY9CNC7</accession>
<evidence type="ECO:0000256" key="2">
    <source>
        <dbReference type="ARBA" id="ARBA00022771"/>
    </source>
</evidence>
<sequence>MGSHTTVLCYMNGEIIDRPNGVCYSCPPRKAILISNIKTYDELETNICHALSIDRTCIKLRMIFRYPICVANGSINYEQVPIGDDGDVRVMFNAVTQSSPRSTIEMYLETSPRDHQSVSISYTRPMHIEVAGPSMQMKEENTSPLGSNSATSPRIVHSYDDNVELKIGMNLKTVTDSVMMAAKNFIDIPAGNDDADVKLFDEDEDNEDDEDNVDTDSPTKEVTSLGGEHEVSSLMSKELNWDTINARCAKTLTTCSGLWSESNDLFKGLRFKSKADLQYAVKRYLIHKNQQMIVTESEPNLWAVKCRKWNEGCKWRLRACRLKTHDMFEITKYTNSHTCVYPKLSEDHSQLDSTLIAREIQNVVQRDPNISIAALHQIVKGKFGYDVHYRKVWEARKKAIERVFGDWDESYHLLPKWMNILKITNPGTKVDWKTSTIGGSHDNVRLIRVFWAFGASIEGFKHCRPLIQIDAIFLYGKYKGKLLIATSMDANDNIFPLAFAIVEEESVDSWSWFLTAIRTHVTQREGICLISNCHVGIDEAVKDPRVGWNPPHAHHRYCLRHVANNFYEKYKNKVLKDLVYKAGCQHQSRKFQRCMEELNQLEDKCVGWFAKLDMKKWTQAYDEGYRYGLMTTNVDECINKVLKGAQMLPITAVVQMIFYHCVDYYEIRRAEIQAQIVNGGKYTAHAINKVANYEAKASGHMVAIFDKRNEVFEVSTNVHGSHINKGKNKQIVKLKEGTCTCNKWQSFGIPCSHVLAVCTYAKIDGWELVDKYYKLDAYESCYTPQFNPIPHEAYWPTYDFPVVHSNPTLLRRKGRPRLSTIRNEIGQRESSGKIWCGICKQEGHNRRKCPTKVKR</sequence>
<organism evidence="7 8">
    <name type="scientific">Vitis vinifera</name>
    <name type="common">Grape</name>
    <dbReference type="NCBI Taxonomy" id="29760"/>
    <lineage>
        <taxon>Eukaryota</taxon>
        <taxon>Viridiplantae</taxon>
        <taxon>Streptophyta</taxon>
        <taxon>Embryophyta</taxon>
        <taxon>Tracheophyta</taxon>
        <taxon>Spermatophyta</taxon>
        <taxon>Magnoliopsida</taxon>
        <taxon>eudicotyledons</taxon>
        <taxon>Gunneridae</taxon>
        <taxon>Pentapetalae</taxon>
        <taxon>rosids</taxon>
        <taxon>Vitales</taxon>
        <taxon>Vitaceae</taxon>
        <taxon>Viteae</taxon>
        <taxon>Vitis</taxon>
    </lineage>
</organism>
<keyword evidence="8" id="KW-1185">Reference proteome</keyword>
<dbReference type="InterPro" id="IPR007527">
    <property type="entry name" value="Znf_SWIM"/>
</dbReference>
<dbReference type="SMART" id="SM00575">
    <property type="entry name" value="ZnF_PMZ"/>
    <property type="match status" value="1"/>
</dbReference>
<evidence type="ECO:0000256" key="3">
    <source>
        <dbReference type="ARBA" id="ARBA00022833"/>
    </source>
</evidence>
<dbReference type="Pfam" id="PF10551">
    <property type="entry name" value="MULE"/>
    <property type="match status" value="1"/>
</dbReference>
<reference evidence="7 8" key="1">
    <citation type="journal article" date="2023" name="Hortic Res">
        <title>The complete reference genome for grapevine (Vitis vinifera L.) genetics and breeding.</title>
        <authorList>
            <person name="Shi X."/>
            <person name="Cao S."/>
            <person name="Wang X."/>
            <person name="Huang S."/>
            <person name="Wang Y."/>
            <person name="Liu Z."/>
            <person name="Liu W."/>
            <person name="Leng X."/>
            <person name="Peng Y."/>
            <person name="Wang N."/>
            <person name="Wang Y."/>
            <person name="Ma Z."/>
            <person name="Xu X."/>
            <person name="Zhang F."/>
            <person name="Xue H."/>
            <person name="Zhong H."/>
            <person name="Wang Y."/>
            <person name="Zhang K."/>
            <person name="Velt A."/>
            <person name="Avia K."/>
            <person name="Holtgrawe D."/>
            <person name="Grimplet J."/>
            <person name="Matus J.T."/>
            <person name="Ware D."/>
            <person name="Wu X."/>
            <person name="Wang H."/>
            <person name="Liu C."/>
            <person name="Fang Y."/>
            <person name="Rustenholz C."/>
            <person name="Cheng Z."/>
            <person name="Xiao H."/>
            <person name="Zhou Y."/>
        </authorList>
    </citation>
    <scope>NUCLEOTIDE SEQUENCE [LARGE SCALE GENOMIC DNA]</scope>
    <source>
        <strain evidence="8">cv. Pinot noir / PN40024</strain>
        <tissue evidence="7">Leaf</tissue>
    </source>
</reference>
<protein>
    <recommendedName>
        <fullName evidence="6">SWIM-type domain-containing protein</fullName>
    </recommendedName>
</protein>
<evidence type="ECO:0000313" key="8">
    <source>
        <dbReference type="Proteomes" id="UP001227230"/>
    </source>
</evidence>
<dbReference type="EMBL" id="CP126657">
    <property type="protein sequence ID" value="WJZ96676.1"/>
    <property type="molecule type" value="Genomic_DNA"/>
</dbReference>
<keyword evidence="2 4" id="KW-0863">Zinc-finger</keyword>
<dbReference type="PANTHER" id="PTHR31973:SF195">
    <property type="entry name" value="MUDR FAMILY TRANSPOSASE"/>
    <property type="match status" value="1"/>
</dbReference>
<evidence type="ECO:0000313" key="7">
    <source>
        <dbReference type="EMBL" id="WJZ96676.1"/>
    </source>
</evidence>
<dbReference type="PANTHER" id="PTHR31973">
    <property type="entry name" value="POLYPROTEIN, PUTATIVE-RELATED"/>
    <property type="match status" value="1"/>
</dbReference>
<dbReference type="Pfam" id="PF03108">
    <property type="entry name" value="DBD_Tnp_Mut"/>
    <property type="match status" value="1"/>
</dbReference>
<keyword evidence="3" id="KW-0862">Zinc</keyword>